<organism evidence="2 3">
    <name type="scientific">Tepidibacillus decaturensis</name>
    <dbReference type="NCBI Taxonomy" id="1413211"/>
    <lineage>
        <taxon>Bacteria</taxon>
        <taxon>Bacillati</taxon>
        <taxon>Bacillota</taxon>
        <taxon>Bacilli</taxon>
        <taxon>Bacillales</taxon>
        <taxon>Bacillaceae</taxon>
        <taxon>Tepidibacillus</taxon>
    </lineage>
</organism>
<dbReference type="AlphaFoldDB" id="A0A135L1H2"/>
<accession>A0A135L1H2</accession>
<gene>
    <name evidence="2" type="ORF">U473_01585</name>
</gene>
<comment type="caution">
    <text evidence="2">The sequence shown here is derived from an EMBL/GenBank/DDBJ whole genome shotgun (WGS) entry which is preliminary data.</text>
</comment>
<dbReference type="STRING" id="1413211.U473_01585"/>
<evidence type="ECO:0000313" key="3">
    <source>
        <dbReference type="Proteomes" id="UP000070352"/>
    </source>
</evidence>
<reference evidence="2 3" key="1">
    <citation type="submission" date="2016-02" db="EMBL/GenBank/DDBJ databases">
        <title>Draft Genome for Tepidibacillus decaturensis nov. sp. Strain Z9, an Anaerobic, Moderately Thermophilic and Heterotrophic Bacterium from Deep Subsurface of the Illinois Basin, USA.</title>
        <authorList>
            <person name="Dong Y."/>
            <person name="Chang J.Y."/>
            <person name="Sanford R."/>
            <person name="Fouke B.W."/>
        </authorList>
    </citation>
    <scope>NUCLEOTIDE SEQUENCE [LARGE SCALE GENOMIC DNA]</scope>
    <source>
        <strain evidence="2 3">Z9</strain>
    </source>
</reference>
<dbReference type="RefSeq" id="WP_068722716.1">
    <property type="nucleotide sequence ID" value="NZ_LSKU01000001.1"/>
</dbReference>
<protein>
    <submittedName>
        <fullName evidence="2">2-methylcitrate dehydratase</fullName>
    </submittedName>
</protein>
<proteinExistence type="predicted"/>
<evidence type="ECO:0000256" key="1">
    <source>
        <dbReference type="SAM" id="MobiDB-lite"/>
    </source>
</evidence>
<dbReference type="OrthoDB" id="2589518at2"/>
<dbReference type="EMBL" id="LSKU01000001">
    <property type="protein sequence ID" value="KXG42864.1"/>
    <property type="molecule type" value="Genomic_DNA"/>
</dbReference>
<dbReference type="Proteomes" id="UP000070352">
    <property type="component" value="Unassembled WGS sequence"/>
</dbReference>
<feature type="region of interest" description="Disordered" evidence="1">
    <location>
        <begin position="184"/>
        <end position="221"/>
    </location>
</feature>
<keyword evidence="3" id="KW-1185">Reference proteome</keyword>
<name>A0A135L1H2_9BACI</name>
<evidence type="ECO:0000313" key="2">
    <source>
        <dbReference type="EMBL" id="KXG42864.1"/>
    </source>
</evidence>
<sequence length="221" mass="25084">MGYIEFKSVVKKVNLKPGGTKEIVLEVTGSGLNGKLDMLSEMIDQKVEVSLDSLIVSYNIILNARDNKPLITYQVDENGIVSEAKPDLEQQQLTLGLPPEKVETKEETDEVDRDIVDEFIRSGLAPTYDDLKYDFENIMKRRFDGESYLKMARELEISSGKLAEVIDEYRKRVAPLAKKWNDWREEKGIDTTATEQEQKDVDKETTDDDQDSKDEGKQGAA</sequence>